<dbReference type="InterPro" id="IPR011009">
    <property type="entry name" value="Kinase-like_dom_sf"/>
</dbReference>
<reference evidence="1" key="1">
    <citation type="journal article" date="2023" name="Mol. Phylogenet. Evol.">
        <title>Genome-scale phylogeny and comparative genomics of the fungal order Sordariales.</title>
        <authorList>
            <person name="Hensen N."/>
            <person name="Bonometti L."/>
            <person name="Westerberg I."/>
            <person name="Brannstrom I.O."/>
            <person name="Guillou S."/>
            <person name="Cros-Aarteil S."/>
            <person name="Calhoun S."/>
            <person name="Haridas S."/>
            <person name="Kuo A."/>
            <person name="Mondo S."/>
            <person name="Pangilinan J."/>
            <person name="Riley R."/>
            <person name="LaButti K."/>
            <person name="Andreopoulos B."/>
            <person name="Lipzen A."/>
            <person name="Chen C."/>
            <person name="Yan M."/>
            <person name="Daum C."/>
            <person name="Ng V."/>
            <person name="Clum A."/>
            <person name="Steindorff A."/>
            <person name="Ohm R.A."/>
            <person name="Martin F."/>
            <person name="Silar P."/>
            <person name="Natvig D.O."/>
            <person name="Lalanne C."/>
            <person name="Gautier V."/>
            <person name="Ament-Velasquez S.L."/>
            <person name="Kruys A."/>
            <person name="Hutchinson M.I."/>
            <person name="Powell A.J."/>
            <person name="Barry K."/>
            <person name="Miller A.N."/>
            <person name="Grigoriev I.V."/>
            <person name="Debuchy R."/>
            <person name="Gladieux P."/>
            <person name="Hiltunen Thoren M."/>
            <person name="Johannesson H."/>
        </authorList>
    </citation>
    <scope>NUCLEOTIDE SEQUENCE</scope>
    <source>
        <strain evidence="1">CBS 958.72</strain>
    </source>
</reference>
<evidence type="ECO:0000313" key="1">
    <source>
        <dbReference type="EMBL" id="KAK3382633.1"/>
    </source>
</evidence>
<dbReference type="EMBL" id="JAULSN010000001">
    <property type="protein sequence ID" value="KAK3382633.1"/>
    <property type="molecule type" value="Genomic_DNA"/>
</dbReference>
<dbReference type="SUPFAM" id="SSF56112">
    <property type="entry name" value="Protein kinase-like (PK-like)"/>
    <property type="match status" value="1"/>
</dbReference>
<dbReference type="PANTHER" id="PTHR21310:SF15">
    <property type="entry name" value="AMINOGLYCOSIDE PHOSPHOTRANSFERASE DOMAIN-CONTAINING PROTEIN"/>
    <property type="match status" value="1"/>
</dbReference>
<sequence length="410" mass="46121">MNPKPNKYDPSKDETLVRPDRAILRDIFPSEVAKNISLDDCKVISTSSETCVFHIRLDASPVPGWPVNLLIRLDDAAASGCSLAAVTELQHLARFELRDLIPKVLLVGSATSLAGRNLEFSVRPYLYGTMAVLDDVWSGLSPENQRALVDAAVGAMVKLQKLLAVKRPRVRRFLHAHAHPDTDIDSGFRDVIGGPNGGYFDGIKQLLQACLGEERFTRRVCEIVDTEDGIAVRSTRDDIGSVELSQSDMDDLMKHAVLCHNDLEPRSIFVRRVDNRGSGSSNGWYELAAIFDWQSAGFFPFAYEYANKDGDLGSVTRWTSWYLLYKERATSLLPKGESHEKLIRALDIITRSRDDISFRIKAKPIKRERLEWPSGPRRGWVREAGISPEDVPVFTKEDIEAEFLEELEHR</sequence>
<gene>
    <name evidence="1" type="ORF">B0T24DRAFT_517441</name>
</gene>
<reference evidence="1" key="2">
    <citation type="submission" date="2023-06" db="EMBL/GenBank/DDBJ databases">
        <authorList>
            <consortium name="Lawrence Berkeley National Laboratory"/>
            <person name="Haridas S."/>
            <person name="Hensen N."/>
            <person name="Bonometti L."/>
            <person name="Westerberg I."/>
            <person name="Brannstrom I.O."/>
            <person name="Guillou S."/>
            <person name="Cros-Aarteil S."/>
            <person name="Calhoun S."/>
            <person name="Kuo A."/>
            <person name="Mondo S."/>
            <person name="Pangilinan J."/>
            <person name="Riley R."/>
            <person name="Labutti K."/>
            <person name="Andreopoulos B."/>
            <person name="Lipzen A."/>
            <person name="Chen C."/>
            <person name="Yanf M."/>
            <person name="Daum C."/>
            <person name="Ng V."/>
            <person name="Clum A."/>
            <person name="Steindorff A."/>
            <person name="Ohm R."/>
            <person name="Martin F."/>
            <person name="Silar P."/>
            <person name="Natvig D."/>
            <person name="Lalanne C."/>
            <person name="Gautier V."/>
            <person name="Ament-Velasquez S.L."/>
            <person name="Kruys A."/>
            <person name="Hutchinson M.I."/>
            <person name="Powell A.J."/>
            <person name="Barry K."/>
            <person name="Miller A.N."/>
            <person name="Grigoriev I.V."/>
            <person name="Debuchy R."/>
            <person name="Gladieux P."/>
            <person name="Thoren M.H."/>
            <person name="Johannesson H."/>
        </authorList>
    </citation>
    <scope>NUCLEOTIDE SEQUENCE</scope>
    <source>
        <strain evidence="1">CBS 958.72</strain>
    </source>
</reference>
<dbReference type="InterPro" id="IPR051678">
    <property type="entry name" value="AGP_Transferase"/>
</dbReference>
<organism evidence="1 2">
    <name type="scientific">Lasiosphaeria ovina</name>
    <dbReference type="NCBI Taxonomy" id="92902"/>
    <lineage>
        <taxon>Eukaryota</taxon>
        <taxon>Fungi</taxon>
        <taxon>Dikarya</taxon>
        <taxon>Ascomycota</taxon>
        <taxon>Pezizomycotina</taxon>
        <taxon>Sordariomycetes</taxon>
        <taxon>Sordariomycetidae</taxon>
        <taxon>Sordariales</taxon>
        <taxon>Lasiosphaeriaceae</taxon>
        <taxon>Lasiosphaeria</taxon>
    </lineage>
</organism>
<comment type="caution">
    <text evidence="1">The sequence shown here is derived from an EMBL/GenBank/DDBJ whole genome shotgun (WGS) entry which is preliminary data.</text>
</comment>
<proteinExistence type="predicted"/>
<dbReference type="AlphaFoldDB" id="A0AAE0NJF3"/>
<evidence type="ECO:0008006" key="3">
    <source>
        <dbReference type="Google" id="ProtNLM"/>
    </source>
</evidence>
<evidence type="ECO:0000313" key="2">
    <source>
        <dbReference type="Proteomes" id="UP001287356"/>
    </source>
</evidence>
<dbReference type="Proteomes" id="UP001287356">
    <property type="component" value="Unassembled WGS sequence"/>
</dbReference>
<keyword evidence="2" id="KW-1185">Reference proteome</keyword>
<protein>
    <recommendedName>
        <fullName evidence="3">Aminoglycoside phosphotransferase domain-containing protein</fullName>
    </recommendedName>
</protein>
<name>A0AAE0NJF3_9PEZI</name>
<dbReference type="PANTHER" id="PTHR21310">
    <property type="entry name" value="AMINOGLYCOSIDE PHOSPHOTRANSFERASE-RELATED-RELATED"/>
    <property type="match status" value="1"/>
</dbReference>
<accession>A0AAE0NJF3</accession>